<sequence>MEEQYSRTLHMWEKTSQLDNIMTLICAGSCDGGRRLLCEEQRNFYQQIWLKSSNVTTIHGDFELV</sequence>
<evidence type="ECO:0000313" key="2">
    <source>
        <dbReference type="Proteomes" id="UP000031036"/>
    </source>
</evidence>
<comment type="caution">
    <text evidence="1">The sequence shown here is derived from an EMBL/GenBank/DDBJ whole genome shotgun (WGS) entry which is preliminary data.</text>
</comment>
<dbReference type="Proteomes" id="UP000031036">
    <property type="component" value="Unassembled WGS sequence"/>
</dbReference>
<reference evidence="1 2" key="1">
    <citation type="submission" date="2014-11" db="EMBL/GenBank/DDBJ databases">
        <title>Genetic blueprint of the zoonotic pathogen Toxocara canis.</title>
        <authorList>
            <person name="Zhu X.-Q."/>
            <person name="Korhonen P.K."/>
            <person name="Cai H."/>
            <person name="Young N.D."/>
            <person name="Nejsum P."/>
            <person name="von Samson-Himmelstjerna G."/>
            <person name="Boag P.R."/>
            <person name="Tan P."/>
            <person name="Li Q."/>
            <person name="Min J."/>
            <person name="Yang Y."/>
            <person name="Wang X."/>
            <person name="Fang X."/>
            <person name="Hall R.S."/>
            <person name="Hofmann A."/>
            <person name="Sternberg P.W."/>
            <person name="Jex A.R."/>
            <person name="Gasser R.B."/>
        </authorList>
    </citation>
    <scope>NUCLEOTIDE SEQUENCE [LARGE SCALE GENOMIC DNA]</scope>
    <source>
        <strain evidence="1">PN_DK_2014</strain>
    </source>
</reference>
<dbReference type="AlphaFoldDB" id="A0A0B2V4Y4"/>
<keyword evidence="2" id="KW-1185">Reference proteome</keyword>
<name>A0A0B2V4Y4_TOXCA</name>
<proteinExistence type="predicted"/>
<protein>
    <submittedName>
        <fullName evidence="1">Uncharacterized protein</fullName>
    </submittedName>
</protein>
<dbReference type="EMBL" id="JPKZ01002486">
    <property type="protein sequence ID" value="KHN76544.1"/>
    <property type="molecule type" value="Genomic_DNA"/>
</dbReference>
<evidence type="ECO:0000313" key="1">
    <source>
        <dbReference type="EMBL" id="KHN76544.1"/>
    </source>
</evidence>
<organism evidence="1 2">
    <name type="scientific">Toxocara canis</name>
    <name type="common">Canine roundworm</name>
    <dbReference type="NCBI Taxonomy" id="6265"/>
    <lineage>
        <taxon>Eukaryota</taxon>
        <taxon>Metazoa</taxon>
        <taxon>Ecdysozoa</taxon>
        <taxon>Nematoda</taxon>
        <taxon>Chromadorea</taxon>
        <taxon>Rhabditida</taxon>
        <taxon>Spirurina</taxon>
        <taxon>Ascaridomorpha</taxon>
        <taxon>Ascaridoidea</taxon>
        <taxon>Toxocaridae</taxon>
        <taxon>Toxocara</taxon>
    </lineage>
</organism>
<gene>
    <name evidence="1" type="ORF">Tcan_11466</name>
</gene>
<accession>A0A0B2V4Y4</accession>